<keyword evidence="3" id="KW-1185">Reference proteome</keyword>
<reference evidence="2" key="1">
    <citation type="submission" date="2017-09" db="EMBL/GenBank/DDBJ databases">
        <title>Polyketide synthases of a Diaporthe helianthi virulent isolate.</title>
        <authorList>
            <person name="Baroncelli R."/>
        </authorList>
    </citation>
    <scope>NUCLEOTIDE SEQUENCE [LARGE SCALE GENOMIC DNA]</scope>
    <source>
        <strain evidence="2">7/96</strain>
    </source>
</reference>
<organism evidence="2 3">
    <name type="scientific">Diaporthe helianthi</name>
    <dbReference type="NCBI Taxonomy" id="158607"/>
    <lineage>
        <taxon>Eukaryota</taxon>
        <taxon>Fungi</taxon>
        <taxon>Dikarya</taxon>
        <taxon>Ascomycota</taxon>
        <taxon>Pezizomycotina</taxon>
        <taxon>Sordariomycetes</taxon>
        <taxon>Sordariomycetidae</taxon>
        <taxon>Diaporthales</taxon>
        <taxon>Diaporthaceae</taxon>
        <taxon>Diaporthe</taxon>
    </lineage>
</organism>
<comment type="caution">
    <text evidence="2">The sequence shown here is derived from an EMBL/GenBank/DDBJ whole genome shotgun (WGS) entry which is preliminary data.</text>
</comment>
<sequence>MPQLPKDGNPEEGRFCKRGCGKLKENCACSTVYTPGPPDNDPNAPQNIARRNGGGGGGQQGGGQQGGGQQTGDGGQR</sequence>
<dbReference type="Proteomes" id="UP000094444">
    <property type="component" value="Unassembled WGS sequence"/>
</dbReference>
<feature type="region of interest" description="Disordered" evidence="1">
    <location>
        <begin position="32"/>
        <end position="77"/>
    </location>
</feature>
<name>A0A2P5HPN3_DIAHE</name>
<evidence type="ECO:0000313" key="2">
    <source>
        <dbReference type="EMBL" id="POS72197.1"/>
    </source>
</evidence>
<protein>
    <submittedName>
        <fullName evidence="2">Uncharacterized protein</fullName>
    </submittedName>
</protein>
<proteinExistence type="predicted"/>
<evidence type="ECO:0000256" key="1">
    <source>
        <dbReference type="SAM" id="MobiDB-lite"/>
    </source>
</evidence>
<dbReference type="InParanoid" id="A0A2P5HPN3"/>
<gene>
    <name evidence="2" type="ORF">DHEL01_v209411</name>
</gene>
<accession>A0A2P5HPN3</accession>
<dbReference type="EMBL" id="MAVT02001061">
    <property type="protein sequence ID" value="POS72197.1"/>
    <property type="molecule type" value="Genomic_DNA"/>
</dbReference>
<feature type="compositionally biased region" description="Gly residues" evidence="1">
    <location>
        <begin position="52"/>
        <end position="77"/>
    </location>
</feature>
<dbReference type="AlphaFoldDB" id="A0A2P5HPN3"/>
<evidence type="ECO:0000313" key="3">
    <source>
        <dbReference type="Proteomes" id="UP000094444"/>
    </source>
</evidence>